<proteinExistence type="predicted"/>
<dbReference type="InterPro" id="IPR015943">
    <property type="entry name" value="WD40/YVTN_repeat-like_dom_sf"/>
</dbReference>
<sequence>MWKCTHSISLLLLLVQLGFAAVKIVPAPAERAPSHYVFENQLSIADQTHEVVKLPNSNMVLVSQMSNSVLVKAEVDDKGIVQQLAAFRMGQNTSALHGLAHSQAFPGKVWLTLQGDNKLVLIDPKVKSVQSVPKVIKEILVPAPGNGPHYIGEYGNDLWVTLQDSSDVLRISHVNPSDYNIYRGLPRPIFVAQHPINKMFYSGQDNSDSVMKIEPKTGHVTQLKIPAKVGQTPVGMISGPRGVWFTLLGNNTKGTGTIGHINADDKITYHRLQSPLGKDAALLHLAFDSDFTKGHTLWLLSSSIVNDSALDMIIKVTFDAQWQNIQSEDIVVIPTQKSKAHRILLTPANVFATELSSSKLLSYYTA</sequence>
<dbReference type="SUPFAM" id="SSF101898">
    <property type="entry name" value="NHL repeat"/>
    <property type="match status" value="1"/>
</dbReference>
<name>A0A9P6R9V1_9FUNG</name>
<dbReference type="Proteomes" id="UP000738325">
    <property type="component" value="Unassembled WGS sequence"/>
</dbReference>
<evidence type="ECO:0000313" key="2">
    <source>
        <dbReference type="EMBL" id="KAG0313327.1"/>
    </source>
</evidence>
<comment type="caution">
    <text evidence="2">The sequence shown here is derived from an EMBL/GenBank/DDBJ whole genome shotgun (WGS) entry which is preliminary data.</text>
</comment>
<dbReference type="Gene3D" id="2.130.10.10">
    <property type="entry name" value="YVTN repeat-like/Quinoprotein amine dehydrogenase"/>
    <property type="match status" value="1"/>
</dbReference>
<dbReference type="EMBL" id="JAAAIP010000724">
    <property type="protein sequence ID" value="KAG0313327.1"/>
    <property type="molecule type" value="Genomic_DNA"/>
</dbReference>
<accession>A0A9P6R9V1</accession>
<keyword evidence="3" id="KW-1185">Reference proteome</keyword>
<dbReference type="OrthoDB" id="5588185at2759"/>
<gene>
    <name evidence="2" type="ORF">BGZ99_008965</name>
</gene>
<reference evidence="2" key="1">
    <citation type="journal article" date="2020" name="Fungal Divers.">
        <title>Resolving the Mortierellaceae phylogeny through synthesis of multi-gene phylogenetics and phylogenomics.</title>
        <authorList>
            <person name="Vandepol N."/>
            <person name="Liber J."/>
            <person name="Desiro A."/>
            <person name="Na H."/>
            <person name="Kennedy M."/>
            <person name="Barry K."/>
            <person name="Grigoriev I.V."/>
            <person name="Miller A.N."/>
            <person name="O'Donnell K."/>
            <person name="Stajich J.E."/>
            <person name="Bonito G."/>
        </authorList>
    </citation>
    <scope>NUCLEOTIDE SEQUENCE</scope>
    <source>
        <strain evidence="2">REB-010B</strain>
    </source>
</reference>
<feature type="chain" id="PRO_5040318630" evidence="1">
    <location>
        <begin position="21"/>
        <end position="366"/>
    </location>
</feature>
<dbReference type="AlphaFoldDB" id="A0A9P6R9V1"/>
<organism evidence="2 3">
    <name type="scientific">Dissophora globulifera</name>
    <dbReference type="NCBI Taxonomy" id="979702"/>
    <lineage>
        <taxon>Eukaryota</taxon>
        <taxon>Fungi</taxon>
        <taxon>Fungi incertae sedis</taxon>
        <taxon>Mucoromycota</taxon>
        <taxon>Mortierellomycotina</taxon>
        <taxon>Mortierellomycetes</taxon>
        <taxon>Mortierellales</taxon>
        <taxon>Mortierellaceae</taxon>
        <taxon>Dissophora</taxon>
    </lineage>
</organism>
<keyword evidence="1" id="KW-0732">Signal</keyword>
<evidence type="ECO:0000256" key="1">
    <source>
        <dbReference type="SAM" id="SignalP"/>
    </source>
</evidence>
<feature type="signal peptide" evidence="1">
    <location>
        <begin position="1"/>
        <end position="20"/>
    </location>
</feature>
<evidence type="ECO:0000313" key="3">
    <source>
        <dbReference type="Proteomes" id="UP000738325"/>
    </source>
</evidence>
<protein>
    <submittedName>
        <fullName evidence="2">Uncharacterized protein</fullName>
    </submittedName>
</protein>